<sequence length="137" mass="16002">MSSMVSSLDVPFQRLRELRGLLLRLHKILLHSEKTVYEQNYGSIRSHGEFFKLVLEDEWFSWLRPISQFIVEIDEALSAKEPVTLARVNELLNEAQTLLRPAEAGTIPEQRYYQAIQREPDVALMHAEVSRLLKQKR</sequence>
<name>A0A1E5QGB3_9CYAN</name>
<gene>
    <name evidence="1" type="ORF">BH720_18330</name>
</gene>
<comment type="caution">
    <text evidence="1">The sequence shown here is derived from an EMBL/GenBank/DDBJ whole genome shotgun (WGS) entry which is preliminary data.</text>
</comment>
<protein>
    <submittedName>
        <fullName evidence="1">Uncharacterized protein</fullName>
    </submittedName>
</protein>
<organism evidence="1">
    <name type="scientific">Desertifilum tharense IPPAS B-1220</name>
    <dbReference type="NCBI Taxonomy" id="1781255"/>
    <lineage>
        <taxon>Bacteria</taxon>
        <taxon>Bacillati</taxon>
        <taxon>Cyanobacteriota</taxon>
        <taxon>Cyanophyceae</taxon>
        <taxon>Desertifilales</taxon>
        <taxon>Desertifilaceae</taxon>
        <taxon>Desertifilum</taxon>
    </lineage>
</organism>
<dbReference type="RefSeq" id="WP_069968672.1">
    <property type="nucleotide sequence ID" value="NZ_CM124774.1"/>
</dbReference>
<reference evidence="1" key="1">
    <citation type="submission" date="2016-09" db="EMBL/GenBank/DDBJ databases">
        <title>Draft genome of thermotolerant cyanobacterium Desertifilum sp. strain IPPAS B-1220.</title>
        <authorList>
            <person name="Sinetova M.A."/>
            <person name="Bolakhan K."/>
            <person name="Zayadan B.K."/>
            <person name="Mironov K.S."/>
            <person name="Ustinova V."/>
            <person name="Kupriyanova E.V."/>
            <person name="Sidorov R.A."/>
            <person name="Skrypnik A.N."/>
            <person name="Gogoleva N.E."/>
            <person name="Gogolev Y.V."/>
            <person name="Los D.A."/>
        </authorList>
    </citation>
    <scope>NUCLEOTIDE SEQUENCE [LARGE SCALE GENOMIC DNA]</scope>
    <source>
        <strain evidence="1">IPPAS B-1220</strain>
    </source>
</reference>
<dbReference type="OrthoDB" id="462384at2"/>
<proteinExistence type="predicted"/>
<dbReference type="EMBL" id="MJGC01000080">
    <property type="protein sequence ID" value="OEJ73726.1"/>
    <property type="molecule type" value="Genomic_DNA"/>
</dbReference>
<evidence type="ECO:0000313" key="1">
    <source>
        <dbReference type="EMBL" id="OEJ73726.1"/>
    </source>
</evidence>
<accession>A0A1E5QGB3</accession>
<dbReference type="AlphaFoldDB" id="A0A1E5QGB3"/>